<keyword evidence="7" id="KW-0256">Endoplasmic reticulum</keyword>
<keyword evidence="4" id="KW-1003">Cell membrane</keyword>
<proteinExistence type="predicted"/>
<sequence length="225" mass="23646">SPSGPGPRPPAQALDCHVCAYNGENCFNPMRCPAMVTYCMTTRTYYTPTRMKVSKSCVPSCFETVYDGYSKHASTTSCCQYDLCNGAGLAAPATLALVLLATLWGHDLLFSEGRCGTTPPKASGFDGAAQPPPLSKDGGVGTVCCLWGIFSWPVNTDVKGTSASALIMGQQAERPRLFPAALRSVSDLEAACLSQERLLDCVAAPPRTPVLSICLEHSCGPGADG</sequence>
<dbReference type="Proteomes" id="UP000308365">
    <property type="component" value="Unassembled WGS sequence"/>
</dbReference>
<keyword evidence="11" id="KW-0966">Cell projection</keyword>
<name>A0A4U1F4M5_MONMO</name>
<evidence type="ECO:0000259" key="15">
    <source>
        <dbReference type="SMART" id="SM00134"/>
    </source>
</evidence>
<gene>
    <name evidence="16" type="ORF">EI555_001790</name>
</gene>
<dbReference type="SUPFAM" id="SSF57302">
    <property type="entry name" value="Snake toxin-like"/>
    <property type="match status" value="1"/>
</dbReference>
<evidence type="ECO:0000256" key="11">
    <source>
        <dbReference type="ARBA" id="ARBA00023273"/>
    </source>
</evidence>
<comment type="caution">
    <text evidence="16">The sequence shown here is derived from an EMBL/GenBank/DDBJ whole genome shotgun (WGS) entry which is preliminary data.</text>
</comment>
<dbReference type="GO" id="GO:0005783">
    <property type="term" value="C:endoplasmic reticulum"/>
    <property type="evidence" value="ECO:0007669"/>
    <property type="project" value="UniProtKB-SubCell"/>
</dbReference>
<dbReference type="GO" id="GO:0098552">
    <property type="term" value="C:side of membrane"/>
    <property type="evidence" value="ECO:0007669"/>
    <property type="project" value="UniProtKB-KW"/>
</dbReference>
<keyword evidence="12" id="KW-0449">Lipoprotein</keyword>
<feature type="non-terminal residue" evidence="16">
    <location>
        <position position="225"/>
    </location>
</feature>
<dbReference type="InterPro" id="IPR051110">
    <property type="entry name" value="Ly-6/neurotoxin-like_GPI-ap"/>
</dbReference>
<dbReference type="FunFam" id="2.10.60.10:FF:000003">
    <property type="entry name" value="lymphocyte antigen 6E isoform X1"/>
    <property type="match status" value="1"/>
</dbReference>
<dbReference type="SMART" id="SM00134">
    <property type="entry name" value="LU"/>
    <property type="match status" value="1"/>
</dbReference>
<dbReference type="GO" id="GO:0005886">
    <property type="term" value="C:plasma membrane"/>
    <property type="evidence" value="ECO:0007669"/>
    <property type="project" value="UniProtKB-SubCell"/>
</dbReference>
<keyword evidence="10" id="KW-0325">Glycoprotein</keyword>
<evidence type="ECO:0000256" key="4">
    <source>
        <dbReference type="ARBA" id="ARBA00022475"/>
    </source>
</evidence>
<dbReference type="PANTHER" id="PTHR16983:SF27">
    <property type="entry name" value="LY-6_NEUROTOXIN-LIKE PROTEIN 1"/>
    <property type="match status" value="1"/>
</dbReference>
<comment type="subcellular location">
    <subcellularLocation>
        <location evidence="3">Cell membrane</location>
        <topology evidence="3">Lipid-anchor</topology>
        <topology evidence="3">GPI-anchor</topology>
    </subcellularLocation>
    <subcellularLocation>
        <location evidence="2">Cell projection</location>
        <location evidence="2">Dendrite</location>
    </subcellularLocation>
    <subcellularLocation>
        <location evidence="1">Endoplasmic reticulum</location>
    </subcellularLocation>
</comment>
<dbReference type="EMBL" id="RWIC01000405">
    <property type="protein sequence ID" value="TKC44341.1"/>
    <property type="molecule type" value="Genomic_DNA"/>
</dbReference>
<evidence type="ECO:0000256" key="8">
    <source>
        <dbReference type="ARBA" id="ARBA00023136"/>
    </source>
</evidence>
<dbReference type="PANTHER" id="PTHR16983">
    <property type="entry name" value="UPAR/LY6 DOMAIN-CONTAINING PROTEIN"/>
    <property type="match status" value="1"/>
</dbReference>
<evidence type="ECO:0000256" key="10">
    <source>
        <dbReference type="ARBA" id="ARBA00023180"/>
    </source>
</evidence>
<dbReference type="Gene3D" id="2.10.60.10">
    <property type="entry name" value="CD59"/>
    <property type="match status" value="1"/>
</dbReference>
<feature type="non-terminal residue" evidence="16">
    <location>
        <position position="1"/>
    </location>
</feature>
<evidence type="ECO:0000256" key="1">
    <source>
        <dbReference type="ARBA" id="ARBA00004240"/>
    </source>
</evidence>
<evidence type="ECO:0000256" key="6">
    <source>
        <dbReference type="ARBA" id="ARBA00022729"/>
    </source>
</evidence>
<keyword evidence="9" id="KW-1015">Disulfide bond</keyword>
<evidence type="ECO:0000313" key="16">
    <source>
        <dbReference type="EMBL" id="TKC44341.1"/>
    </source>
</evidence>
<evidence type="ECO:0000256" key="3">
    <source>
        <dbReference type="ARBA" id="ARBA00004609"/>
    </source>
</evidence>
<evidence type="ECO:0000256" key="5">
    <source>
        <dbReference type="ARBA" id="ARBA00022622"/>
    </source>
</evidence>
<evidence type="ECO:0000256" key="2">
    <source>
        <dbReference type="ARBA" id="ARBA00004279"/>
    </source>
</evidence>
<organism evidence="16 17">
    <name type="scientific">Monodon monoceros</name>
    <name type="common">Narwhal</name>
    <name type="synonym">Ceratodon monodon</name>
    <dbReference type="NCBI Taxonomy" id="40151"/>
    <lineage>
        <taxon>Eukaryota</taxon>
        <taxon>Metazoa</taxon>
        <taxon>Chordata</taxon>
        <taxon>Craniata</taxon>
        <taxon>Vertebrata</taxon>
        <taxon>Euteleostomi</taxon>
        <taxon>Mammalia</taxon>
        <taxon>Eutheria</taxon>
        <taxon>Laurasiatheria</taxon>
        <taxon>Artiodactyla</taxon>
        <taxon>Whippomorpha</taxon>
        <taxon>Cetacea</taxon>
        <taxon>Odontoceti</taxon>
        <taxon>Monodontidae</taxon>
        <taxon>Monodon</taxon>
    </lineage>
</organism>
<dbReference type="InterPro" id="IPR045860">
    <property type="entry name" value="Snake_toxin-like_sf"/>
</dbReference>
<dbReference type="GO" id="GO:0030425">
    <property type="term" value="C:dendrite"/>
    <property type="evidence" value="ECO:0007669"/>
    <property type="project" value="UniProtKB-SubCell"/>
</dbReference>
<keyword evidence="5" id="KW-0336">GPI-anchor</keyword>
<dbReference type="Pfam" id="PF00087">
    <property type="entry name" value="Toxin_TOLIP"/>
    <property type="match status" value="1"/>
</dbReference>
<feature type="domain" description="UPAR/Ly6" evidence="15">
    <location>
        <begin position="14"/>
        <end position="94"/>
    </location>
</feature>
<evidence type="ECO:0000256" key="9">
    <source>
        <dbReference type="ARBA" id="ARBA00023157"/>
    </source>
</evidence>
<accession>A0A4U1F4M5</accession>
<dbReference type="AlphaFoldDB" id="A0A4U1F4M5"/>
<reference evidence="17" key="1">
    <citation type="journal article" date="2019" name="IScience">
        <title>Narwhal Genome Reveals Long-Term Low Genetic Diversity despite Current Large Abundance Size.</title>
        <authorList>
            <person name="Westbury M.V."/>
            <person name="Petersen B."/>
            <person name="Garde E."/>
            <person name="Heide-Jorgensen M.P."/>
            <person name="Lorenzen E.D."/>
        </authorList>
    </citation>
    <scope>NUCLEOTIDE SEQUENCE [LARGE SCALE GENOMIC DNA]</scope>
</reference>
<dbReference type="CDD" id="cd23585">
    <property type="entry name" value="TFP_LU_ECD_LYNX1"/>
    <property type="match status" value="1"/>
</dbReference>
<keyword evidence="8" id="KW-0472">Membrane</keyword>
<dbReference type="InterPro" id="IPR035076">
    <property type="entry name" value="Toxin/TOLIP"/>
</dbReference>
<dbReference type="InterPro" id="IPR016054">
    <property type="entry name" value="LY6_UPA_recep-like"/>
</dbReference>
<evidence type="ECO:0000256" key="14">
    <source>
        <dbReference type="ARBA" id="ARBA00046832"/>
    </source>
</evidence>
<evidence type="ECO:0000313" key="17">
    <source>
        <dbReference type="Proteomes" id="UP000308365"/>
    </source>
</evidence>
<evidence type="ECO:0000256" key="7">
    <source>
        <dbReference type="ARBA" id="ARBA00022824"/>
    </source>
</evidence>
<evidence type="ECO:0000256" key="12">
    <source>
        <dbReference type="ARBA" id="ARBA00023288"/>
    </source>
</evidence>
<keyword evidence="6" id="KW-0732">Signal</keyword>
<protein>
    <recommendedName>
        <fullName evidence="13">Ly-6/neurotoxin-like protein 1</fullName>
    </recommendedName>
</protein>
<comment type="subunit">
    <text evidence="14">Interacts with nAChRs containing alpha-4:beta-2 (CHRNA4:CHRNB2) and alpha-7 (CHRNA7) subunits. Interacts with CHRNA4 probably in the endoplasmic reticulum prior to nAChR pentameric assembly. Interacts with KCNA2/Potassium voltage-gated channel subfamily A member 2.</text>
</comment>
<evidence type="ECO:0000256" key="13">
    <source>
        <dbReference type="ARBA" id="ARBA00039344"/>
    </source>
</evidence>